<name>A0ABY8QGE5_9RHOB</name>
<keyword evidence="1" id="KW-1133">Transmembrane helix</keyword>
<proteinExistence type="predicted"/>
<feature type="transmembrane region" description="Helical" evidence="1">
    <location>
        <begin position="43"/>
        <end position="66"/>
    </location>
</feature>
<keyword evidence="3" id="KW-1185">Reference proteome</keyword>
<gene>
    <name evidence="2" type="ORF">QF118_14220</name>
</gene>
<protein>
    <submittedName>
        <fullName evidence="2">Uncharacterized protein</fullName>
    </submittedName>
</protein>
<accession>A0ABY8QGE5</accession>
<feature type="transmembrane region" description="Helical" evidence="1">
    <location>
        <begin position="78"/>
        <end position="101"/>
    </location>
</feature>
<sequence>MSAFLEPDPVLLAFIFFKKFLYLQLLAGLALLRVLLGRGLARWPALVALMLALAGVATVLAPAAGLTDSPQYASAARLMAQGGGITALLVPSVIFGISGLTKGARWRWIDAVHALLVTALLGLWWWVS</sequence>
<feature type="transmembrane region" description="Helical" evidence="1">
    <location>
        <begin position="108"/>
        <end position="127"/>
    </location>
</feature>
<evidence type="ECO:0000313" key="2">
    <source>
        <dbReference type="EMBL" id="WGW03078.1"/>
    </source>
</evidence>
<evidence type="ECO:0000256" key="1">
    <source>
        <dbReference type="SAM" id="Phobius"/>
    </source>
</evidence>
<dbReference type="EMBL" id="CP124616">
    <property type="protein sequence ID" value="WGW03078.1"/>
    <property type="molecule type" value="Genomic_DNA"/>
</dbReference>
<organism evidence="2 3">
    <name type="scientific">Tropicibacter oceani</name>
    <dbReference type="NCBI Taxonomy" id="3058420"/>
    <lineage>
        <taxon>Bacteria</taxon>
        <taxon>Pseudomonadati</taxon>
        <taxon>Pseudomonadota</taxon>
        <taxon>Alphaproteobacteria</taxon>
        <taxon>Rhodobacterales</taxon>
        <taxon>Roseobacteraceae</taxon>
        <taxon>Tropicibacter</taxon>
    </lineage>
</organism>
<evidence type="ECO:0000313" key="3">
    <source>
        <dbReference type="Proteomes" id="UP001241605"/>
    </source>
</evidence>
<dbReference type="Proteomes" id="UP001241605">
    <property type="component" value="Chromosome"/>
</dbReference>
<keyword evidence="1" id="KW-0812">Transmembrane</keyword>
<feature type="transmembrane region" description="Helical" evidence="1">
    <location>
        <begin position="20"/>
        <end position="36"/>
    </location>
</feature>
<keyword evidence="1" id="KW-0472">Membrane</keyword>
<reference evidence="2 3" key="1">
    <citation type="submission" date="2023-05" db="EMBL/GenBank/DDBJ databases">
        <title>YMD87, complete Genome.</title>
        <authorList>
            <person name="Zhang J."/>
            <person name="Xu X."/>
        </authorList>
    </citation>
    <scope>NUCLEOTIDE SEQUENCE [LARGE SCALE GENOMIC DNA]</scope>
    <source>
        <strain evidence="2 3">YMD87</strain>
    </source>
</reference>
<dbReference type="RefSeq" id="WP_282299706.1">
    <property type="nucleotide sequence ID" value="NZ_CP124616.1"/>
</dbReference>